<proteinExistence type="predicted"/>
<evidence type="ECO:0000256" key="1">
    <source>
        <dbReference type="SAM" id="Phobius"/>
    </source>
</evidence>
<reference evidence="4" key="1">
    <citation type="submission" date="2022-08" db="EMBL/GenBank/DDBJ databases">
        <authorList>
            <person name="Gutierrez-Valencia J."/>
        </authorList>
    </citation>
    <scope>NUCLEOTIDE SEQUENCE</scope>
</reference>
<dbReference type="Proteomes" id="UP001154282">
    <property type="component" value="Unassembled WGS sequence"/>
</dbReference>
<organism evidence="4 6">
    <name type="scientific">Linum tenue</name>
    <dbReference type="NCBI Taxonomy" id="586396"/>
    <lineage>
        <taxon>Eukaryota</taxon>
        <taxon>Viridiplantae</taxon>
        <taxon>Streptophyta</taxon>
        <taxon>Embryophyta</taxon>
        <taxon>Tracheophyta</taxon>
        <taxon>Spermatophyta</taxon>
        <taxon>Magnoliopsida</taxon>
        <taxon>eudicotyledons</taxon>
        <taxon>Gunneridae</taxon>
        <taxon>Pentapetalae</taxon>
        <taxon>rosids</taxon>
        <taxon>fabids</taxon>
        <taxon>Malpighiales</taxon>
        <taxon>Linaceae</taxon>
        <taxon>Linum</taxon>
    </lineage>
</organism>
<evidence type="ECO:0000313" key="5">
    <source>
        <dbReference type="EMBL" id="CAI0546043.1"/>
    </source>
</evidence>
<dbReference type="EMBL" id="CAMGYJ010000009">
    <property type="protein sequence ID" value="CAI0546004.1"/>
    <property type="molecule type" value="Genomic_DNA"/>
</dbReference>
<name>A0AAV0QLH4_9ROSI</name>
<dbReference type="EMBL" id="CAMGYJ010000009">
    <property type="protein sequence ID" value="CAI0546043.1"/>
    <property type="molecule type" value="Genomic_DNA"/>
</dbReference>
<dbReference type="EMBL" id="CAMGYJ010000009">
    <property type="protein sequence ID" value="CAI0546038.1"/>
    <property type="molecule type" value="Genomic_DNA"/>
</dbReference>
<evidence type="ECO:0000313" key="3">
    <source>
        <dbReference type="EMBL" id="CAI0546009.1"/>
    </source>
</evidence>
<evidence type="ECO:0000313" key="6">
    <source>
        <dbReference type="Proteomes" id="UP001154282"/>
    </source>
</evidence>
<keyword evidence="1" id="KW-0812">Transmembrane</keyword>
<keyword evidence="1" id="KW-0472">Membrane</keyword>
<evidence type="ECO:0000313" key="2">
    <source>
        <dbReference type="EMBL" id="CAI0546004.1"/>
    </source>
</evidence>
<keyword evidence="1" id="KW-1133">Transmembrane helix</keyword>
<comment type="caution">
    <text evidence="4">The sequence shown here is derived from an EMBL/GenBank/DDBJ whole genome shotgun (WGS) entry which is preliminary data.</text>
</comment>
<evidence type="ECO:0000313" key="4">
    <source>
        <dbReference type="EMBL" id="CAI0546038.1"/>
    </source>
</evidence>
<gene>
    <name evidence="2" type="ORF">LITE_LOCUS43783</name>
    <name evidence="3" type="ORF">LITE_LOCUS43786</name>
    <name evidence="4" type="ORF">LITE_LOCUS43802</name>
    <name evidence="5" type="ORF">LITE_LOCUS43805</name>
</gene>
<dbReference type="EMBL" id="CAMGYJ010000009">
    <property type="protein sequence ID" value="CAI0546009.1"/>
    <property type="molecule type" value="Genomic_DNA"/>
</dbReference>
<sequence>MPCHACSSLKEVRTKFHRPAATAYTTSPIAQRRSTTRPPPASAWLLLFRSSLPSKTRICRKFLGCATLLFPFPSLRTSNVTSKWNHLLISTWNFFFIVPFFGPHIILTSFLNFDLQHQAVHYCLLERHDHDRSISLIWLQELMFIVPLIHVIYVR</sequence>
<accession>A0AAV0QLH4</accession>
<protein>
    <submittedName>
        <fullName evidence="4">Uncharacterized protein</fullName>
    </submittedName>
</protein>
<keyword evidence="6" id="KW-1185">Reference proteome</keyword>
<dbReference type="AlphaFoldDB" id="A0AAV0QLH4"/>
<feature type="transmembrane region" description="Helical" evidence="1">
    <location>
        <begin position="94"/>
        <end position="113"/>
    </location>
</feature>
<feature type="transmembrane region" description="Helical" evidence="1">
    <location>
        <begin position="134"/>
        <end position="153"/>
    </location>
</feature>